<organism evidence="7 8">
    <name type="scientific">Mucilaginibacter aquariorum</name>
    <dbReference type="NCBI Taxonomy" id="2967225"/>
    <lineage>
        <taxon>Bacteria</taxon>
        <taxon>Pseudomonadati</taxon>
        <taxon>Bacteroidota</taxon>
        <taxon>Sphingobacteriia</taxon>
        <taxon>Sphingobacteriales</taxon>
        <taxon>Sphingobacteriaceae</taxon>
        <taxon>Mucilaginibacter</taxon>
    </lineage>
</organism>
<comment type="caution">
    <text evidence="7">The sequence shown here is derived from an EMBL/GenBank/DDBJ whole genome shotgun (WGS) entry which is preliminary data.</text>
</comment>
<keyword evidence="2 5" id="KW-0812">Transmembrane</keyword>
<evidence type="ECO:0000313" key="8">
    <source>
        <dbReference type="Proteomes" id="UP001204376"/>
    </source>
</evidence>
<evidence type="ECO:0000256" key="1">
    <source>
        <dbReference type="ARBA" id="ARBA00004141"/>
    </source>
</evidence>
<evidence type="ECO:0000256" key="5">
    <source>
        <dbReference type="SAM" id="Phobius"/>
    </source>
</evidence>
<evidence type="ECO:0000256" key="3">
    <source>
        <dbReference type="ARBA" id="ARBA00022989"/>
    </source>
</evidence>
<feature type="transmembrane region" description="Helical" evidence="5">
    <location>
        <begin position="12"/>
        <end position="33"/>
    </location>
</feature>
<comment type="subcellular location">
    <subcellularLocation>
        <location evidence="1">Membrane</location>
        <topology evidence="1">Multi-pass membrane protein</topology>
    </subcellularLocation>
</comment>
<dbReference type="Pfam" id="PF07291">
    <property type="entry name" value="MauE"/>
    <property type="match status" value="1"/>
</dbReference>
<dbReference type="RefSeq" id="WP_256537830.1">
    <property type="nucleotide sequence ID" value="NZ_JANHOH010000001.1"/>
</dbReference>
<keyword evidence="3 5" id="KW-1133">Transmembrane helix</keyword>
<dbReference type="InterPro" id="IPR009908">
    <property type="entry name" value="Methylamine_util_MauE"/>
</dbReference>
<keyword evidence="4 5" id="KW-0472">Membrane</keyword>
<evidence type="ECO:0000256" key="4">
    <source>
        <dbReference type="ARBA" id="ARBA00023136"/>
    </source>
</evidence>
<protein>
    <recommendedName>
        <fullName evidence="6">Methylamine utilisation protein MauE domain-containing protein</fullName>
    </recommendedName>
</protein>
<evidence type="ECO:0000313" key="7">
    <source>
        <dbReference type="EMBL" id="MCQ6957629.1"/>
    </source>
</evidence>
<dbReference type="EMBL" id="JANHOH010000001">
    <property type="protein sequence ID" value="MCQ6957629.1"/>
    <property type="molecule type" value="Genomic_DNA"/>
</dbReference>
<reference evidence="7 8" key="1">
    <citation type="submission" date="2022-07" db="EMBL/GenBank/DDBJ databases">
        <title>Mucilaginibacter sp. JC4.</title>
        <authorList>
            <person name="Le V."/>
            <person name="Ko S.-R."/>
            <person name="Ahn C.-Y."/>
            <person name="Oh H.-M."/>
        </authorList>
    </citation>
    <scope>NUCLEOTIDE SEQUENCE [LARGE SCALE GENOMIC DNA]</scope>
    <source>
        <strain evidence="7 8">JC4</strain>
    </source>
</reference>
<sequence>MHKDKDLGTQKLASLIIAMIALLWFYAAVSKLINFQHFRDAMQKQPFSPRFQTILIFGLPVVEVSIGSLLIIEKRRLAGLYISAVLFTAFIIYILLILARFFGHIPCACGGLIEPMGWTFHLWFNAGFLLLTILSTILITKRKECSDK</sequence>
<dbReference type="Proteomes" id="UP001204376">
    <property type="component" value="Unassembled WGS sequence"/>
</dbReference>
<evidence type="ECO:0000259" key="6">
    <source>
        <dbReference type="Pfam" id="PF07291"/>
    </source>
</evidence>
<feature type="transmembrane region" description="Helical" evidence="5">
    <location>
        <begin position="53"/>
        <end position="72"/>
    </location>
</feature>
<feature type="transmembrane region" description="Helical" evidence="5">
    <location>
        <begin position="79"/>
        <end position="102"/>
    </location>
</feature>
<evidence type="ECO:0000256" key="2">
    <source>
        <dbReference type="ARBA" id="ARBA00022692"/>
    </source>
</evidence>
<name>A0ABT1SZ70_9SPHI</name>
<gene>
    <name evidence="7" type="ORF">NPE20_06665</name>
</gene>
<feature type="domain" description="Methylamine utilisation protein MauE" evidence="6">
    <location>
        <begin position="10"/>
        <end position="136"/>
    </location>
</feature>
<proteinExistence type="predicted"/>
<feature type="transmembrane region" description="Helical" evidence="5">
    <location>
        <begin position="122"/>
        <end position="140"/>
    </location>
</feature>
<keyword evidence="8" id="KW-1185">Reference proteome</keyword>
<accession>A0ABT1SZ70</accession>